<proteinExistence type="predicted"/>
<dbReference type="InterPro" id="IPR011437">
    <property type="entry name" value="DUF1540"/>
</dbReference>
<name>A0A9D1MV72_9FIRM</name>
<comment type="caution">
    <text evidence="2">The sequence shown here is derived from an EMBL/GenBank/DDBJ whole genome shotgun (WGS) entry which is preliminary data.</text>
</comment>
<dbReference type="Proteomes" id="UP000824125">
    <property type="component" value="Unassembled WGS sequence"/>
</dbReference>
<organism evidence="2 3">
    <name type="scientific">Candidatus Scybalenecus merdavium</name>
    <dbReference type="NCBI Taxonomy" id="2840939"/>
    <lineage>
        <taxon>Bacteria</taxon>
        <taxon>Bacillati</taxon>
        <taxon>Bacillota</taxon>
        <taxon>Clostridia</taxon>
        <taxon>Eubacteriales</taxon>
        <taxon>Oscillospiraceae</taxon>
        <taxon>Oscillospiraceae incertae sedis</taxon>
        <taxon>Candidatus Scybalenecus</taxon>
    </lineage>
</organism>
<protein>
    <submittedName>
        <fullName evidence="2">DUF1540 domain-containing protein</fullName>
    </submittedName>
</protein>
<reference evidence="2" key="1">
    <citation type="submission" date="2020-10" db="EMBL/GenBank/DDBJ databases">
        <authorList>
            <person name="Gilroy R."/>
        </authorList>
    </citation>
    <scope>NUCLEOTIDE SEQUENCE</scope>
    <source>
        <strain evidence="2">CHK176-6737</strain>
    </source>
</reference>
<evidence type="ECO:0000259" key="1">
    <source>
        <dbReference type="Pfam" id="PF07561"/>
    </source>
</evidence>
<reference evidence="2" key="2">
    <citation type="journal article" date="2021" name="PeerJ">
        <title>Extensive microbial diversity within the chicken gut microbiome revealed by metagenomics and culture.</title>
        <authorList>
            <person name="Gilroy R."/>
            <person name="Ravi A."/>
            <person name="Getino M."/>
            <person name="Pursley I."/>
            <person name="Horton D.L."/>
            <person name="Alikhan N.F."/>
            <person name="Baker D."/>
            <person name="Gharbi K."/>
            <person name="Hall N."/>
            <person name="Watson M."/>
            <person name="Adriaenssens E.M."/>
            <person name="Foster-Nyarko E."/>
            <person name="Jarju S."/>
            <person name="Secka A."/>
            <person name="Antonio M."/>
            <person name="Oren A."/>
            <person name="Chaudhuri R.R."/>
            <person name="La Ragione R."/>
            <person name="Hildebrand F."/>
            <person name="Pallen M.J."/>
        </authorList>
    </citation>
    <scope>NUCLEOTIDE SEQUENCE</scope>
    <source>
        <strain evidence="2">CHK176-6737</strain>
    </source>
</reference>
<gene>
    <name evidence="2" type="ORF">IAD23_06835</name>
</gene>
<dbReference type="Pfam" id="PF07561">
    <property type="entry name" value="DUF1540"/>
    <property type="match status" value="1"/>
</dbReference>
<sequence>MQNEIKGICCEVKNCKYHDKDNCCTAGHITVGTQMATNTSETKCETFECCDGGCK</sequence>
<feature type="domain" description="DUF1540" evidence="1">
    <location>
        <begin position="8"/>
        <end position="47"/>
    </location>
</feature>
<evidence type="ECO:0000313" key="2">
    <source>
        <dbReference type="EMBL" id="HIU69653.1"/>
    </source>
</evidence>
<dbReference type="AlphaFoldDB" id="A0A9D1MV72"/>
<evidence type="ECO:0000313" key="3">
    <source>
        <dbReference type="Proteomes" id="UP000824125"/>
    </source>
</evidence>
<dbReference type="EMBL" id="DVNM01000038">
    <property type="protein sequence ID" value="HIU69653.1"/>
    <property type="molecule type" value="Genomic_DNA"/>
</dbReference>
<accession>A0A9D1MV72</accession>